<gene>
    <name evidence="1" type="ORF">KO508_16215</name>
</gene>
<evidence type="ECO:0008006" key="3">
    <source>
        <dbReference type="Google" id="ProtNLM"/>
    </source>
</evidence>
<proteinExistence type="predicted"/>
<comment type="caution">
    <text evidence="1">The sequence shown here is derived from an EMBL/GenBank/DDBJ whole genome shotgun (WGS) entry which is preliminary data.</text>
</comment>
<name>A0ABS6ACR8_9GAMM</name>
<protein>
    <recommendedName>
        <fullName evidence="3">Restriction endonuclease</fullName>
    </recommendedName>
</protein>
<reference evidence="1 2" key="1">
    <citation type="submission" date="2021-05" db="EMBL/GenBank/DDBJ databases">
        <title>Draft genomes of bacteria isolated from model marine particles.</title>
        <authorList>
            <person name="Datta M.S."/>
            <person name="Schwartzman J.A."/>
            <person name="Enke T.N."/>
            <person name="Saavedra J."/>
            <person name="Cermak N."/>
            <person name="Cordero O.X."/>
        </authorList>
    </citation>
    <scope>NUCLEOTIDE SEQUENCE [LARGE SCALE GENOMIC DNA]</scope>
    <source>
        <strain evidence="1 2">D2M19</strain>
    </source>
</reference>
<dbReference type="EMBL" id="JAHKPV010000021">
    <property type="protein sequence ID" value="MBU2875544.1"/>
    <property type="molecule type" value="Genomic_DNA"/>
</dbReference>
<evidence type="ECO:0000313" key="2">
    <source>
        <dbReference type="Proteomes" id="UP000753376"/>
    </source>
</evidence>
<sequence>MNEVWRNLWYTRILSIPEWIYAEAELRASRLPVFDYSRRKEEANVVGCLGEVIAEHWMRAKNIGFASQLNETKHDYLINNSLTIDVKTKDRTVVPKIHYEATVPLYNHSHQIPDYFLFISLHRKSNKAPGSIRQYEHAYILGAISYGELCEAGIQFYKDETDWRNGTKFWTDCLNVQVGQLVPVKETIEIFKGVRSCPSMVVTPDHAFINKVSQMRAGGKLMN</sequence>
<dbReference type="RefSeq" id="WP_216009324.1">
    <property type="nucleotide sequence ID" value="NZ_JAHKPV010000021.1"/>
</dbReference>
<dbReference type="Proteomes" id="UP000753376">
    <property type="component" value="Unassembled WGS sequence"/>
</dbReference>
<keyword evidence="2" id="KW-1185">Reference proteome</keyword>
<accession>A0ABS6ACR8</accession>
<evidence type="ECO:0000313" key="1">
    <source>
        <dbReference type="EMBL" id="MBU2875544.1"/>
    </source>
</evidence>
<organism evidence="1 2">
    <name type="scientific">Marinobacter salexigens</name>
    <dbReference type="NCBI Taxonomy" id="1925763"/>
    <lineage>
        <taxon>Bacteria</taxon>
        <taxon>Pseudomonadati</taxon>
        <taxon>Pseudomonadota</taxon>
        <taxon>Gammaproteobacteria</taxon>
        <taxon>Pseudomonadales</taxon>
        <taxon>Marinobacteraceae</taxon>
        <taxon>Marinobacter</taxon>
    </lineage>
</organism>